<evidence type="ECO:0000256" key="5">
    <source>
        <dbReference type="ARBA" id="ARBA00012564"/>
    </source>
</evidence>
<protein>
    <recommendedName>
        <fullName evidence="6">Aminopeptidase N</fullName>
        <ecNumber evidence="5">3.4.11.2</ecNumber>
    </recommendedName>
    <alternativeName>
        <fullName evidence="13">Alanine aminopeptidase</fullName>
    </alternativeName>
    <alternativeName>
        <fullName evidence="14">Lysyl aminopeptidase</fullName>
    </alternativeName>
</protein>
<feature type="domain" description="Aminopeptidase N-like N-terminal" evidence="16">
    <location>
        <begin position="32"/>
        <end position="213"/>
    </location>
</feature>
<evidence type="ECO:0000256" key="13">
    <source>
        <dbReference type="ARBA" id="ARBA00029811"/>
    </source>
</evidence>
<keyword evidence="10" id="KW-0378">Hydrolase</keyword>
<dbReference type="Proteomes" id="UP000635902">
    <property type="component" value="Unassembled WGS sequence"/>
</dbReference>
<comment type="catalytic activity">
    <reaction evidence="1">
        <text>Release of an N-terminal amino acid, Xaa-|-Yaa- from a peptide, amide or arylamide. Xaa is preferably Ala, but may be most amino acids including Pro (slow action). When a terminal hydrophobic residue is followed by a prolyl residue, the two may be released as an intact Xaa-Pro dipeptide.</text>
        <dbReference type="EC" id="3.4.11.2"/>
    </reaction>
</comment>
<organism evidence="17 18">
    <name type="scientific">Corynebacterium suicordis DSM 45110</name>
    <dbReference type="NCBI Taxonomy" id="1121369"/>
    <lineage>
        <taxon>Bacteria</taxon>
        <taxon>Bacillati</taxon>
        <taxon>Actinomycetota</taxon>
        <taxon>Actinomycetes</taxon>
        <taxon>Mycobacteriales</taxon>
        <taxon>Corynebacteriaceae</taxon>
        <taxon>Corynebacterium</taxon>
    </lineage>
</organism>
<dbReference type="InterPro" id="IPR001930">
    <property type="entry name" value="Peptidase_M1"/>
</dbReference>
<comment type="similarity">
    <text evidence="4">Belongs to the peptidase M1 family.</text>
</comment>
<dbReference type="Pfam" id="PF17900">
    <property type="entry name" value="Peptidase_M1_N"/>
    <property type="match status" value="1"/>
</dbReference>
<evidence type="ECO:0000256" key="11">
    <source>
        <dbReference type="ARBA" id="ARBA00022833"/>
    </source>
</evidence>
<comment type="caution">
    <text evidence="17">The sequence shown here is derived from an EMBL/GenBank/DDBJ whole genome shotgun (WGS) entry which is preliminary data.</text>
</comment>
<keyword evidence="7" id="KW-0963">Cytoplasm</keyword>
<dbReference type="SUPFAM" id="SSF63737">
    <property type="entry name" value="Leukotriene A4 hydrolase N-terminal domain"/>
    <property type="match status" value="1"/>
</dbReference>
<dbReference type="Gene3D" id="2.60.40.1730">
    <property type="entry name" value="tricorn interacting facor f3 domain"/>
    <property type="match status" value="1"/>
</dbReference>
<keyword evidence="9" id="KW-0479">Metal-binding</keyword>
<sequence>MTTSRPLRVSPIDGARDPYTGVDYNLGFHIHSYFLDMDYNAGPNFLNATATLTVENYRELKTLTLDLAHTLRVASVKLTGHGLSAAQPELLELRRYAQSNNKLRLTFANELPADLSFEIAIRYSGKPHPLRSPWGSVGWEETNEGALVAGQPNGAPSWFPCDDTPDEKATYRIRVSTHRDIVAVATGDLVEETSARAKTTREYVVDYPMSTYLAAMYVGPFRHEVLRPAKVGKKKVPVGAWLPNGTPQARQVRERFHQDFHNQTEMVEIYSQMFGPYPFPSYEVVIAPERLEIPLEAQAKSMFGCNHCDGKGTWERLIAHELSHQWFGNSVGLVEWRDIWLNEGFACYAEWLWFEHSREIPAAHHAWVHYRKLLQKPQDMLLAEPGAAKMFDDRVYKRGALTVHALRMWLGDVAFFPMLEKWTTSHKMGLVETSDLENLVAATLVEHRFCLDSTEAAREVSSFFDAWLRSPELPEFPLPFPGRETNGSADSAPVYLTDADCAALPAGTSVEDE</sequence>
<feature type="domain" description="Peptidase M1 membrane alanine aminopeptidase" evidence="15">
    <location>
        <begin position="261"/>
        <end position="467"/>
    </location>
</feature>
<keyword evidence="11" id="KW-0862">Zinc</keyword>
<accession>A0ABR9ZH59</accession>
<evidence type="ECO:0000256" key="3">
    <source>
        <dbReference type="ARBA" id="ARBA00004496"/>
    </source>
</evidence>
<evidence type="ECO:0000256" key="7">
    <source>
        <dbReference type="ARBA" id="ARBA00022490"/>
    </source>
</evidence>
<name>A0ABR9ZH59_9CORY</name>
<dbReference type="CDD" id="cd09603">
    <property type="entry name" value="M1_APN_like"/>
    <property type="match status" value="1"/>
</dbReference>
<evidence type="ECO:0000313" key="18">
    <source>
        <dbReference type="Proteomes" id="UP000635902"/>
    </source>
</evidence>
<keyword evidence="12" id="KW-0482">Metalloprotease</keyword>
<dbReference type="InterPro" id="IPR042097">
    <property type="entry name" value="Aminopeptidase_N-like_N_sf"/>
</dbReference>
<dbReference type="InterPro" id="IPR027268">
    <property type="entry name" value="Peptidase_M4/M1_CTD_sf"/>
</dbReference>
<evidence type="ECO:0000256" key="2">
    <source>
        <dbReference type="ARBA" id="ARBA00001947"/>
    </source>
</evidence>
<dbReference type="PANTHER" id="PTHR45726">
    <property type="entry name" value="LEUKOTRIENE A-4 HYDROLASE"/>
    <property type="match status" value="1"/>
</dbReference>
<dbReference type="Gene3D" id="1.10.390.10">
    <property type="entry name" value="Neutral Protease Domain 2"/>
    <property type="match status" value="1"/>
</dbReference>
<dbReference type="SUPFAM" id="SSF55486">
    <property type="entry name" value="Metalloproteases ('zincins'), catalytic domain"/>
    <property type="match status" value="1"/>
</dbReference>
<dbReference type="InterPro" id="IPR034015">
    <property type="entry name" value="M1_LTA4H"/>
</dbReference>
<proteinExistence type="inferred from homology"/>
<dbReference type="EC" id="3.4.11.2" evidence="5"/>
<dbReference type="InterPro" id="IPR045357">
    <property type="entry name" value="Aminopeptidase_N-like_N"/>
</dbReference>
<evidence type="ECO:0000256" key="1">
    <source>
        <dbReference type="ARBA" id="ARBA00000098"/>
    </source>
</evidence>
<evidence type="ECO:0000256" key="12">
    <source>
        <dbReference type="ARBA" id="ARBA00023049"/>
    </source>
</evidence>
<evidence type="ECO:0000259" key="16">
    <source>
        <dbReference type="Pfam" id="PF17900"/>
    </source>
</evidence>
<evidence type="ECO:0000313" key="17">
    <source>
        <dbReference type="EMBL" id="MBF4552738.1"/>
    </source>
</evidence>
<evidence type="ECO:0000256" key="10">
    <source>
        <dbReference type="ARBA" id="ARBA00022801"/>
    </source>
</evidence>
<dbReference type="InterPro" id="IPR014782">
    <property type="entry name" value="Peptidase_M1_dom"/>
</dbReference>
<dbReference type="EMBL" id="JADKMY010000001">
    <property type="protein sequence ID" value="MBF4552738.1"/>
    <property type="molecule type" value="Genomic_DNA"/>
</dbReference>
<comment type="cofactor">
    <cofactor evidence="2">
        <name>Zn(2+)</name>
        <dbReference type="ChEBI" id="CHEBI:29105"/>
    </cofactor>
</comment>
<evidence type="ECO:0000256" key="8">
    <source>
        <dbReference type="ARBA" id="ARBA00022670"/>
    </source>
</evidence>
<evidence type="ECO:0000256" key="4">
    <source>
        <dbReference type="ARBA" id="ARBA00010136"/>
    </source>
</evidence>
<comment type="subcellular location">
    <subcellularLocation>
        <location evidence="3">Cytoplasm</location>
    </subcellularLocation>
</comment>
<evidence type="ECO:0000256" key="6">
    <source>
        <dbReference type="ARBA" id="ARBA00015611"/>
    </source>
</evidence>
<evidence type="ECO:0000259" key="15">
    <source>
        <dbReference type="Pfam" id="PF01433"/>
    </source>
</evidence>
<evidence type="ECO:0000256" key="14">
    <source>
        <dbReference type="ARBA" id="ARBA00031533"/>
    </source>
</evidence>
<evidence type="ECO:0000256" key="9">
    <source>
        <dbReference type="ARBA" id="ARBA00022723"/>
    </source>
</evidence>
<gene>
    <name evidence="17" type="ORF">IRY30_01405</name>
</gene>
<keyword evidence="8" id="KW-0645">Protease</keyword>
<dbReference type="Pfam" id="PF01433">
    <property type="entry name" value="Peptidase_M1"/>
    <property type="match status" value="1"/>
</dbReference>
<reference evidence="17 18" key="1">
    <citation type="submission" date="2020-10" db="EMBL/GenBank/DDBJ databases">
        <title>Novel species in genus Corynebacterium.</title>
        <authorList>
            <person name="Zhang G."/>
        </authorList>
    </citation>
    <scope>NUCLEOTIDE SEQUENCE [LARGE SCALE GENOMIC DNA]</scope>
    <source>
        <strain evidence="17 18">DSM 45110</strain>
    </source>
</reference>
<keyword evidence="18" id="KW-1185">Reference proteome</keyword>
<dbReference type="RefSeq" id="WP_194555623.1">
    <property type="nucleotide sequence ID" value="NZ_JADKMY010000001.1"/>
</dbReference>
<dbReference type="PRINTS" id="PR00756">
    <property type="entry name" value="ALADIPTASE"/>
</dbReference>
<dbReference type="PANTHER" id="PTHR45726:SF3">
    <property type="entry name" value="LEUKOTRIENE A-4 HYDROLASE"/>
    <property type="match status" value="1"/>
</dbReference>